<dbReference type="PROSITE" id="PS51782">
    <property type="entry name" value="LYSM"/>
    <property type="match status" value="4"/>
</dbReference>
<keyword evidence="6" id="KW-0788">Thiol protease</keyword>
<dbReference type="SUPFAM" id="SSF54106">
    <property type="entry name" value="LysM domain"/>
    <property type="match status" value="4"/>
</dbReference>
<dbReference type="SMART" id="SM00257">
    <property type="entry name" value="LysM"/>
    <property type="match status" value="4"/>
</dbReference>
<keyword evidence="13" id="KW-1185">Reference proteome</keyword>
<dbReference type="CDD" id="cd00118">
    <property type="entry name" value="LysM"/>
    <property type="match status" value="4"/>
</dbReference>
<dbReference type="PANTHER" id="PTHR33734">
    <property type="entry name" value="LYSM DOMAIN-CONTAINING GPI-ANCHORED PROTEIN 2"/>
    <property type="match status" value="1"/>
</dbReference>
<comment type="caution">
    <text evidence="12">The sequence shown here is derived from an EMBL/GenBank/DDBJ whole genome shotgun (WGS) entry which is preliminary data.</text>
</comment>
<dbReference type="Gene3D" id="3.90.1720.10">
    <property type="entry name" value="endopeptidase domain like (from Nostoc punctiforme)"/>
    <property type="match status" value="1"/>
</dbReference>
<organism evidence="12 13">
    <name type="scientific">Ilumatobacter fluminis</name>
    <dbReference type="NCBI Taxonomy" id="467091"/>
    <lineage>
        <taxon>Bacteria</taxon>
        <taxon>Bacillati</taxon>
        <taxon>Actinomycetota</taxon>
        <taxon>Acidimicrobiia</taxon>
        <taxon>Acidimicrobiales</taxon>
        <taxon>Ilumatobacteraceae</taxon>
        <taxon>Ilumatobacter</taxon>
    </lineage>
</organism>
<dbReference type="GO" id="GO:0008932">
    <property type="term" value="F:lytic endotransglycosylase activity"/>
    <property type="evidence" value="ECO:0007669"/>
    <property type="project" value="TreeGrafter"/>
</dbReference>
<feature type="domain" description="LysM" evidence="10">
    <location>
        <begin position="260"/>
        <end position="304"/>
    </location>
</feature>
<feature type="domain" description="LysM" evidence="10">
    <location>
        <begin position="39"/>
        <end position="83"/>
    </location>
</feature>
<dbReference type="GO" id="GO:0008234">
    <property type="term" value="F:cysteine-type peptidase activity"/>
    <property type="evidence" value="ECO:0007669"/>
    <property type="project" value="UniProtKB-KW"/>
</dbReference>
<dbReference type="GO" id="GO:0006508">
    <property type="term" value="P:proteolysis"/>
    <property type="evidence" value="ECO:0007669"/>
    <property type="project" value="UniProtKB-KW"/>
</dbReference>
<dbReference type="GO" id="GO:0071555">
    <property type="term" value="P:cell wall organization"/>
    <property type="evidence" value="ECO:0007669"/>
    <property type="project" value="UniProtKB-KW"/>
</dbReference>
<reference evidence="12 13" key="1">
    <citation type="submission" date="2019-03" db="EMBL/GenBank/DDBJ databases">
        <title>Sequencing the genomes of 1000 actinobacteria strains.</title>
        <authorList>
            <person name="Klenk H.-P."/>
        </authorList>
    </citation>
    <scope>NUCLEOTIDE SEQUENCE [LARGE SCALE GENOMIC DNA]</scope>
    <source>
        <strain evidence="12 13">DSM 18936</strain>
    </source>
</reference>
<comment type="similarity">
    <text evidence="1">Belongs to the peptidase C40 family.</text>
</comment>
<keyword evidence="2" id="KW-0645">Protease</keyword>
<dbReference type="InterPro" id="IPR038765">
    <property type="entry name" value="Papain-like_cys_pep_sf"/>
</dbReference>
<evidence type="ECO:0000256" key="9">
    <source>
        <dbReference type="SAM" id="SignalP"/>
    </source>
</evidence>
<proteinExistence type="inferred from homology"/>
<dbReference type="OrthoDB" id="5244690at2"/>
<evidence type="ECO:0000259" key="11">
    <source>
        <dbReference type="PROSITE" id="PS51935"/>
    </source>
</evidence>
<keyword evidence="7" id="KW-0961">Cell wall biogenesis/degradation</keyword>
<feature type="domain" description="LysM" evidence="10">
    <location>
        <begin position="184"/>
        <end position="228"/>
    </location>
</feature>
<evidence type="ECO:0000256" key="1">
    <source>
        <dbReference type="ARBA" id="ARBA00007074"/>
    </source>
</evidence>
<evidence type="ECO:0000259" key="10">
    <source>
        <dbReference type="PROSITE" id="PS51782"/>
    </source>
</evidence>
<evidence type="ECO:0000313" key="13">
    <source>
        <dbReference type="Proteomes" id="UP000294558"/>
    </source>
</evidence>
<feature type="region of interest" description="Disordered" evidence="8">
    <location>
        <begin position="86"/>
        <end position="108"/>
    </location>
</feature>
<evidence type="ECO:0000256" key="6">
    <source>
        <dbReference type="ARBA" id="ARBA00022807"/>
    </source>
</evidence>
<evidence type="ECO:0000256" key="3">
    <source>
        <dbReference type="ARBA" id="ARBA00022729"/>
    </source>
</evidence>
<dbReference type="Pfam" id="PF01476">
    <property type="entry name" value="LysM"/>
    <property type="match status" value="4"/>
</dbReference>
<dbReference type="PROSITE" id="PS51935">
    <property type="entry name" value="NLPC_P60"/>
    <property type="match status" value="1"/>
</dbReference>
<name>A0A4R7I0X1_9ACTN</name>
<keyword evidence="4" id="KW-0677">Repeat</keyword>
<evidence type="ECO:0000256" key="5">
    <source>
        <dbReference type="ARBA" id="ARBA00022801"/>
    </source>
</evidence>
<evidence type="ECO:0000313" key="12">
    <source>
        <dbReference type="EMBL" id="TDT16206.1"/>
    </source>
</evidence>
<feature type="region of interest" description="Disordered" evidence="8">
    <location>
        <begin position="156"/>
        <end position="184"/>
    </location>
</feature>
<dbReference type="SUPFAM" id="SSF54001">
    <property type="entry name" value="Cysteine proteinases"/>
    <property type="match status" value="1"/>
</dbReference>
<dbReference type="Pfam" id="PF00877">
    <property type="entry name" value="NLPC_P60"/>
    <property type="match status" value="1"/>
</dbReference>
<gene>
    <name evidence="12" type="ORF">BDK89_1790</name>
</gene>
<dbReference type="AlphaFoldDB" id="A0A4R7I0X1"/>
<dbReference type="Proteomes" id="UP000294558">
    <property type="component" value="Unassembled WGS sequence"/>
</dbReference>
<dbReference type="InterPro" id="IPR018392">
    <property type="entry name" value="LysM"/>
</dbReference>
<feature type="region of interest" description="Disordered" evidence="8">
    <location>
        <begin position="306"/>
        <end position="327"/>
    </location>
</feature>
<evidence type="ECO:0000256" key="2">
    <source>
        <dbReference type="ARBA" id="ARBA00022670"/>
    </source>
</evidence>
<evidence type="ECO:0000256" key="8">
    <source>
        <dbReference type="SAM" id="MobiDB-lite"/>
    </source>
</evidence>
<keyword evidence="5" id="KW-0378">Hydrolase</keyword>
<evidence type="ECO:0000256" key="4">
    <source>
        <dbReference type="ARBA" id="ARBA00022737"/>
    </source>
</evidence>
<protein>
    <submittedName>
        <fullName evidence="12">Peptidoglycan endopeptidase LytE</fullName>
    </submittedName>
</protein>
<sequence length="454" mass="45709">MQWDERSGMFASRRFLAASVAFLTASTFAFTDSAAAAGDTYVVRSGDSIYGIAYDQGVSVNQLMSANGLEITSVILPGQRLTIPGGVTPAPSATNSGGSSGGGTTTSSNGTYTIVAGDSLSRIASKHGVTLAALLTANDLQISSLILPGQRLTIPGGGSSSGSTGNSSNNASSGSSGSASAGTATYKVQSGDSLSQIASRHDVRLADLLTVNGLQITSVIHPGRLLKLPAGATVAEPAATPAAVAPSATTTSGSNPTSSATHTVVAGNSLSGIAASYGVTLASLLSVNDMRVDSLILPGQTLQLPAGASAPTAAPTPAPTSTAPVSNAAQSRIDTVVAYALAQVGKEYAFFTKGPDSFDCSGLTLAAYREVGINLTHWSAAQANQGVRVDLDTDGIRAGDLVFQQRNGSLVINHVGIAIDGQRWVHAVGTGKGVRISALPDASTITTVRRYIDG</sequence>
<evidence type="ECO:0000256" key="7">
    <source>
        <dbReference type="ARBA" id="ARBA00023316"/>
    </source>
</evidence>
<feature type="domain" description="LysM" evidence="10">
    <location>
        <begin position="110"/>
        <end position="154"/>
    </location>
</feature>
<dbReference type="Gene3D" id="3.10.350.10">
    <property type="entry name" value="LysM domain"/>
    <property type="match status" value="4"/>
</dbReference>
<feature type="domain" description="NlpC/P60" evidence="11">
    <location>
        <begin position="330"/>
        <end position="454"/>
    </location>
</feature>
<dbReference type="InterPro" id="IPR000064">
    <property type="entry name" value="NLP_P60_dom"/>
</dbReference>
<dbReference type="EMBL" id="SOAU01000001">
    <property type="protein sequence ID" value="TDT16206.1"/>
    <property type="molecule type" value="Genomic_DNA"/>
</dbReference>
<dbReference type="PANTHER" id="PTHR33734:SF22">
    <property type="entry name" value="MEMBRANE-BOUND LYTIC MUREIN TRANSGLYCOSYLASE D"/>
    <property type="match status" value="1"/>
</dbReference>
<feature type="signal peptide" evidence="9">
    <location>
        <begin position="1"/>
        <end position="31"/>
    </location>
</feature>
<feature type="chain" id="PRO_5039494530" evidence="9">
    <location>
        <begin position="32"/>
        <end position="454"/>
    </location>
</feature>
<keyword evidence="3 9" id="KW-0732">Signal</keyword>
<dbReference type="InterPro" id="IPR036779">
    <property type="entry name" value="LysM_dom_sf"/>
</dbReference>
<feature type="compositionally biased region" description="Low complexity" evidence="8">
    <location>
        <begin position="161"/>
        <end position="184"/>
    </location>
</feature>
<accession>A0A4R7I0X1</accession>